<name>A0A1I4YNV6_9GAMM</name>
<dbReference type="InterPro" id="IPR036097">
    <property type="entry name" value="HisK_dim/P_sf"/>
</dbReference>
<evidence type="ECO:0000256" key="3">
    <source>
        <dbReference type="ARBA" id="ARBA00022553"/>
    </source>
</evidence>
<feature type="transmembrane region" description="Helical" evidence="7">
    <location>
        <begin position="185"/>
        <end position="208"/>
    </location>
</feature>
<keyword evidence="4" id="KW-0808">Transferase</keyword>
<dbReference type="Gene3D" id="3.30.450.20">
    <property type="entry name" value="PAS domain"/>
    <property type="match status" value="1"/>
</dbReference>
<dbReference type="Gene3D" id="3.30.565.10">
    <property type="entry name" value="Histidine kinase-like ATPase, C-terminal domain"/>
    <property type="match status" value="1"/>
</dbReference>
<evidence type="ECO:0000313" key="10">
    <source>
        <dbReference type="Proteomes" id="UP000198575"/>
    </source>
</evidence>
<reference evidence="9 10" key="1">
    <citation type="submission" date="2016-10" db="EMBL/GenBank/DDBJ databases">
        <authorList>
            <person name="de Groot N.N."/>
        </authorList>
    </citation>
    <scope>NUCLEOTIDE SEQUENCE [LARGE SCALE GENOMIC DNA]</scope>
    <source>
        <strain evidence="9 10">CGMCC 1.7659</strain>
    </source>
</reference>
<keyword evidence="5" id="KW-0418">Kinase</keyword>
<dbReference type="Pfam" id="PF02518">
    <property type="entry name" value="HATPase_c"/>
    <property type="match status" value="1"/>
</dbReference>
<dbReference type="InterPro" id="IPR035965">
    <property type="entry name" value="PAS-like_dom_sf"/>
</dbReference>
<dbReference type="SMART" id="SM00387">
    <property type="entry name" value="HATPase_c"/>
    <property type="match status" value="1"/>
</dbReference>
<evidence type="ECO:0000256" key="4">
    <source>
        <dbReference type="ARBA" id="ARBA00022679"/>
    </source>
</evidence>
<dbReference type="FunFam" id="3.30.565.10:FF:000006">
    <property type="entry name" value="Sensor histidine kinase WalK"/>
    <property type="match status" value="1"/>
</dbReference>
<evidence type="ECO:0000256" key="7">
    <source>
        <dbReference type="SAM" id="Phobius"/>
    </source>
</evidence>
<dbReference type="InterPro" id="IPR007891">
    <property type="entry name" value="CHASE3"/>
</dbReference>
<dbReference type="EC" id="2.7.13.3" evidence="2"/>
<feature type="coiled-coil region" evidence="6">
    <location>
        <begin position="348"/>
        <end position="375"/>
    </location>
</feature>
<dbReference type="STRING" id="578942.SAMN05216289_11871"/>
<dbReference type="Pfam" id="PF00512">
    <property type="entry name" value="HisKA"/>
    <property type="match status" value="1"/>
</dbReference>
<evidence type="ECO:0000256" key="5">
    <source>
        <dbReference type="ARBA" id="ARBA00022777"/>
    </source>
</evidence>
<dbReference type="PANTHER" id="PTHR42878">
    <property type="entry name" value="TWO-COMPONENT HISTIDINE KINASE"/>
    <property type="match status" value="1"/>
</dbReference>
<dbReference type="SUPFAM" id="SSF47384">
    <property type="entry name" value="Homodimeric domain of signal transducing histidine kinase"/>
    <property type="match status" value="1"/>
</dbReference>
<dbReference type="CDD" id="cd00082">
    <property type="entry name" value="HisKA"/>
    <property type="match status" value="1"/>
</dbReference>
<dbReference type="OrthoDB" id="9808408at2"/>
<dbReference type="Proteomes" id="UP000198575">
    <property type="component" value="Unassembled WGS sequence"/>
</dbReference>
<dbReference type="InterPro" id="IPR050351">
    <property type="entry name" value="BphY/WalK/GraS-like"/>
</dbReference>
<dbReference type="GO" id="GO:0000155">
    <property type="term" value="F:phosphorelay sensor kinase activity"/>
    <property type="evidence" value="ECO:0007669"/>
    <property type="project" value="InterPro"/>
</dbReference>
<dbReference type="Pfam" id="PF05227">
    <property type="entry name" value="CHASE3"/>
    <property type="match status" value="1"/>
</dbReference>
<dbReference type="GO" id="GO:0005886">
    <property type="term" value="C:plasma membrane"/>
    <property type="evidence" value="ECO:0007669"/>
    <property type="project" value="UniProtKB-ARBA"/>
</dbReference>
<accession>A0A1I4YNV6</accession>
<keyword evidence="7" id="KW-0812">Transmembrane</keyword>
<dbReference type="EMBL" id="FOVF01000018">
    <property type="protein sequence ID" value="SFN39319.1"/>
    <property type="molecule type" value="Genomic_DNA"/>
</dbReference>
<evidence type="ECO:0000256" key="2">
    <source>
        <dbReference type="ARBA" id="ARBA00012438"/>
    </source>
</evidence>
<dbReference type="FunFam" id="1.10.287.130:FF:000070">
    <property type="entry name" value="Histidine kinase sensor protein"/>
    <property type="match status" value="1"/>
</dbReference>
<evidence type="ECO:0000256" key="6">
    <source>
        <dbReference type="SAM" id="Coils"/>
    </source>
</evidence>
<feature type="transmembrane region" description="Helical" evidence="7">
    <location>
        <begin position="12"/>
        <end position="34"/>
    </location>
</feature>
<evidence type="ECO:0000259" key="8">
    <source>
        <dbReference type="PROSITE" id="PS50109"/>
    </source>
</evidence>
<protein>
    <recommendedName>
        <fullName evidence="2">histidine kinase</fullName>
        <ecNumber evidence="2">2.7.13.3</ecNumber>
    </recommendedName>
</protein>
<organism evidence="9 10">
    <name type="scientific">Dokdonella immobilis</name>
    <dbReference type="NCBI Taxonomy" id="578942"/>
    <lineage>
        <taxon>Bacteria</taxon>
        <taxon>Pseudomonadati</taxon>
        <taxon>Pseudomonadota</taxon>
        <taxon>Gammaproteobacteria</taxon>
        <taxon>Lysobacterales</taxon>
        <taxon>Rhodanobacteraceae</taxon>
        <taxon>Dokdonella</taxon>
    </lineage>
</organism>
<dbReference type="Gene3D" id="1.10.287.130">
    <property type="match status" value="1"/>
</dbReference>
<proteinExistence type="predicted"/>
<dbReference type="GO" id="GO:0030295">
    <property type="term" value="F:protein kinase activator activity"/>
    <property type="evidence" value="ECO:0007669"/>
    <property type="project" value="TreeGrafter"/>
</dbReference>
<dbReference type="SMART" id="SM00388">
    <property type="entry name" value="HisKA"/>
    <property type="match status" value="1"/>
</dbReference>
<dbReference type="SUPFAM" id="SSF55785">
    <property type="entry name" value="PYP-like sensor domain (PAS domain)"/>
    <property type="match status" value="1"/>
</dbReference>
<keyword evidence="6" id="KW-0175">Coiled coil</keyword>
<gene>
    <name evidence="9" type="ORF">SAMN05216289_11871</name>
</gene>
<dbReference type="AlphaFoldDB" id="A0A1I4YNV6"/>
<dbReference type="PANTHER" id="PTHR42878:SF15">
    <property type="entry name" value="BACTERIOPHYTOCHROME"/>
    <property type="match status" value="1"/>
</dbReference>
<evidence type="ECO:0000256" key="1">
    <source>
        <dbReference type="ARBA" id="ARBA00000085"/>
    </source>
</evidence>
<keyword evidence="7" id="KW-1133">Transmembrane helix</keyword>
<dbReference type="PRINTS" id="PR00344">
    <property type="entry name" value="BCTRLSENSOR"/>
</dbReference>
<dbReference type="InterPro" id="IPR003594">
    <property type="entry name" value="HATPase_dom"/>
</dbReference>
<dbReference type="GO" id="GO:0000156">
    <property type="term" value="F:phosphorelay response regulator activity"/>
    <property type="evidence" value="ECO:0007669"/>
    <property type="project" value="TreeGrafter"/>
</dbReference>
<dbReference type="InterPro" id="IPR003661">
    <property type="entry name" value="HisK_dim/P_dom"/>
</dbReference>
<dbReference type="PROSITE" id="PS50109">
    <property type="entry name" value="HIS_KIN"/>
    <property type="match status" value="1"/>
</dbReference>
<dbReference type="InterPro" id="IPR036890">
    <property type="entry name" value="HATPase_C_sf"/>
</dbReference>
<evidence type="ECO:0000313" key="9">
    <source>
        <dbReference type="EMBL" id="SFN39319.1"/>
    </source>
</evidence>
<comment type="catalytic activity">
    <reaction evidence="1">
        <text>ATP + protein L-histidine = ADP + protein N-phospho-L-histidine.</text>
        <dbReference type="EC" id="2.7.13.3"/>
    </reaction>
</comment>
<feature type="domain" description="Histidine kinase" evidence="8">
    <location>
        <begin position="382"/>
        <end position="597"/>
    </location>
</feature>
<dbReference type="SUPFAM" id="SSF55874">
    <property type="entry name" value="ATPase domain of HSP90 chaperone/DNA topoisomerase II/histidine kinase"/>
    <property type="match status" value="1"/>
</dbReference>
<dbReference type="GO" id="GO:0007234">
    <property type="term" value="P:osmosensory signaling via phosphorelay pathway"/>
    <property type="evidence" value="ECO:0007669"/>
    <property type="project" value="TreeGrafter"/>
</dbReference>
<sequence>MHWPNWTKGLETRLRILLLGVAVLASVALPYAIIRNSANETLAASEWVVHSAEVREALLELEFNMSELESLVLLDLVEVPPGERRPRYEAIRPRIEPLIDRLADMTRDNADQQSRIGSLRVLLKGRLDTLDTALQQLRQKNFDAVARTLKQGAETFGSRETSSAIVAAETALFQQRQARLAESMLFSRWTVVAALVAQLLLLGSVIFVSERQVLHRQAAEARARLAVERSRIIVQTMREPIAVLDTSLRVLMTNEAFGEFYRPPEGEPSGARLEEHGDGAWDSPSLMQRLLDVGARGRELWDFELEQASADGIERDVLVNARRMELSEDAEAAGERTILLTVSDITARKRYEKRISELNEDLGAKIEQVSEINRELESFSYSVSHDLRAPLRHIAGFAAKLGEHIGDAADERSRHYLEVISDAARRMSSLIEDLLEYSRLGRSALRLGPVDMNALVAELQAMYESGNEERSINWRIGRLPTVIGDEGMLRRVWQNLISNAVKYTSKRERAEIEIGADSSGSGEVVYYVRDNGTGFDMAYAGKLFGVFQRLHKASEFPGTGIGLANVRRIVGRLGGRTWAEAEPDKGARIHFSLPAVAAAIPDKVSHHES</sequence>
<keyword evidence="10" id="KW-1185">Reference proteome</keyword>
<keyword evidence="3" id="KW-0597">Phosphoprotein</keyword>
<keyword evidence="7" id="KW-0472">Membrane</keyword>
<dbReference type="InterPro" id="IPR004358">
    <property type="entry name" value="Sig_transdc_His_kin-like_C"/>
</dbReference>
<dbReference type="InterPro" id="IPR005467">
    <property type="entry name" value="His_kinase_dom"/>
</dbReference>